<keyword evidence="2" id="KW-1185">Reference proteome</keyword>
<evidence type="ECO:0000313" key="1">
    <source>
        <dbReference type="EMBL" id="GGN52092.1"/>
    </source>
</evidence>
<dbReference type="RefSeq" id="WP_188856059.1">
    <property type="nucleotide sequence ID" value="NZ_BMOS01000003.1"/>
</dbReference>
<protein>
    <submittedName>
        <fullName evidence="1">Uncharacterized protein</fullName>
    </submittedName>
</protein>
<accession>A0A917XUE0</accession>
<gene>
    <name evidence="1" type="ORF">GCM10007971_07310</name>
</gene>
<evidence type="ECO:0000313" key="2">
    <source>
        <dbReference type="Proteomes" id="UP000624041"/>
    </source>
</evidence>
<name>A0A917XUE0_9BACI</name>
<sequence length="357" mass="40921">MIIDLMQKRKIKVSEICEYCLTVDDRLSVFKKDDFYVSILELAIGVLRTSITKNLKNDKKVLFGINALTLLLGVVNETSRNLLLTKEAKDYFPDFSKSSRVGEIAQGLNYLYFQSQLGYIELNDFKDFAAELCPGISLDKSTPDFVMSTYTNEAIILESKGSWAYKQGKNNLKAAIKNGMRQTHKGFNWIDKNSASTNPIVNTFTSCAWLRDEGITDLYYMDPGYPSQGLLSYRFTLRHFSTWFYLIGLSELAQVLQKGSFLEEDDVRGVKFEEKIIGNTKYLVFSTKNTKNNYLAKCILKNIIGKEDLQFGITEYIWNYLNENKRRNINRKVAYQIKGYSDDNTIIFPDGTLVVVN</sequence>
<dbReference type="AlphaFoldDB" id="A0A917XUE0"/>
<comment type="caution">
    <text evidence="1">The sequence shown here is derived from an EMBL/GenBank/DDBJ whole genome shotgun (WGS) entry which is preliminary data.</text>
</comment>
<reference evidence="1" key="2">
    <citation type="submission" date="2020-09" db="EMBL/GenBank/DDBJ databases">
        <authorList>
            <person name="Sun Q."/>
            <person name="Ohkuma M."/>
        </authorList>
    </citation>
    <scope>NUCLEOTIDE SEQUENCE</scope>
    <source>
        <strain evidence="1">JCM 17251</strain>
    </source>
</reference>
<proteinExistence type="predicted"/>
<dbReference type="Proteomes" id="UP000624041">
    <property type="component" value="Unassembled WGS sequence"/>
</dbReference>
<organism evidence="1 2">
    <name type="scientific">Oceanobacillus indicireducens</name>
    <dbReference type="NCBI Taxonomy" id="1004261"/>
    <lineage>
        <taxon>Bacteria</taxon>
        <taxon>Bacillati</taxon>
        <taxon>Bacillota</taxon>
        <taxon>Bacilli</taxon>
        <taxon>Bacillales</taxon>
        <taxon>Bacillaceae</taxon>
        <taxon>Oceanobacillus</taxon>
    </lineage>
</organism>
<reference evidence="1" key="1">
    <citation type="journal article" date="2014" name="Int. J. Syst. Evol. Microbiol.">
        <title>Complete genome sequence of Corynebacterium casei LMG S-19264T (=DSM 44701T), isolated from a smear-ripened cheese.</title>
        <authorList>
            <consortium name="US DOE Joint Genome Institute (JGI-PGF)"/>
            <person name="Walter F."/>
            <person name="Albersmeier A."/>
            <person name="Kalinowski J."/>
            <person name="Ruckert C."/>
        </authorList>
    </citation>
    <scope>NUCLEOTIDE SEQUENCE</scope>
    <source>
        <strain evidence="1">JCM 17251</strain>
    </source>
</reference>
<dbReference type="EMBL" id="BMOS01000003">
    <property type="protein sequence ID" value="GGN52092.1"/>
    <property type="molecule type" value="Genomic_DNA"/>
</dbReference>